<dbReference type="InterPro" id="IPR017961">
    <property type="entry name" value="DNA_pol_Y-fam_little_finger"/>
</dbReference>
<dbReference type="Pfam" id="PF13438">
    <property type="entry name" value="DUF4113"/>
    <property type="match status" value="1"/>
</dbReference>
<name>A0A9P2P731_ACIBA</name>
<dbReference type="PANTHER" id="PTHR11076:SF34">
    <property type="entry name" value="PROTEIN UMUC"/>
    <property type="match status" value="1"/>
</dbReference>
<dbReference type="AlphaFoldDB" id="A0A9P2P731"/>
<dbReference type="GO" id="GO:0003887">
    <property type="term" value="F:DNA-directed DNA polymerase activity"/>
    <property type="evidence" value="ECO:0007669"/>
    <property type="project" value="TreeGrafter"/>
</dbReference>
<reference evidence="7" key="1">
    <citation type="submission" date="2020-12" db="EMBL/GenBank/DDBJ databases">
        <authorList>
            <consortium name="Clinical and Environmental Microbiology Branch: Whole genome sequencing antimicrobial resistance pathogens in the healthcare setting"/>
        </authorList>
    </citation>
    <scope>NUCLEOTIDE SEQUENCE</scope>
    <source>
        <strain evidence="7">2018HL-00813</strain>
    </source>
</reference>
<sequence length="437" mass="49756">MATIYALTDLNNFYVSCERVFQPKFNNKIVCVMSNNDGCVVARSNEAKLAGIKMGMPNFELEKLMKENRLEVIRFSSNYALYAEMSRRFHNIIKYYVDPALCEEYSIDENFVNLTSYAETYNLVEFMTNVKNTIYQWLGLPCCVGLGRSKTEAKLGNYIAKTNPVFKGICSMIDLERQGVKNAFLHTINVSEVWGVGRQYAKRLNALGIYSAYDLMKAEPEKIKKLFGVVLQRTVLELNGIACYDVESEPQPRQQIVSSKSFGERVTDKNDLKEAITRFTLDAQRRLRRDNLVCGYLAAFASSSQFDKTKPYFSKNASVPFSEPTDNPILLIKAATRAIEHIYAEFVEFKRAGVVLGGLEPKSGHRMDLFADTAANEKSENLVKTLDEIQERYGKKILGFGGCLFNDRPWSMRQANKSPNYFNINECLLINDFQTKK</sequence>
<organism evidence="7">
    <name type="scientific">Acinetobacter baumannii</name>
    <dbReference type="NCBI Taxonomy" id="470"/>
    <lineage>
        <taxon>Bacteria</taxon>
        <taxon>Pseudomonadati</taxon>
        <taxon>Pseudomonadota</taxon>
        <taxon>Gammaproteobacteria</taxon>
        <taxon>Moraxellales</taxon>
        <taxon>Moraxellaceae</taxon>
        <taxon>Acinetobacter</taxon>
        <taxon>Acinetobacter calcoaceticus/baumannii complex</taxon>
    </lineage>
</organism>
<dbReference type="Gene3D" id="3.30.70.270">
    <property type="match status" value="1"/>
</dbReference>
<evidence type="ECO:0000259" key="6">
    <source>
        <dbReference type="PROSITE" id="PS50173"/>
    </source>
</evidence>
<dbReference type="GO" id="GO:0042276">
    <property type="term" value="P:error-prone translesion synthesis"/>
    <property type="evidence" value="ECO:0007669"/>
    <property type="project" value="TreeGrafter"/>
</dbReference>
<dbReference type="InterPro" id="IPR025188">
    <property type="entry name" value="DUF4113"/>
</dbReference>
<dbReference type="RefSeq" id="WP_000201448.1">
    <property type="nucleotide sequence ID" value="NZ_CACSGU010000031.1"/>
</dbReference>
<comment type="similarity">
    <text evidence="1">Belongs to the DNA polymerase type-Y family.</text>
</comment>
<evidence type="ECO:0000256" key="3">
    <source>
        <dbReference type="ARBA" id="ARBA00023199"/>
    </source>
</evidence>
<dbReference type="PANTHER" id="PTHR11076">
    <property type="entry name" value="DNA REPAIR POLYMERASE UMUC / TRANSFERASE FAMILY MEMBER"/>
    <property type="match status" value="1"/>
</dbReference>
<keyword evidence="2" id="KW-0227">DNA damage</keyword>
<dbReference type="SUPFAM" id="SSF56672">
    <property type="entry name" value="DNA/RNA polymerases"/>
    <property type="match status" value="1"/>
</dbReference>
<dbReference type="GO" id="GO:0005829">
    <property type="term" value="C:cytosol"/>
    <property type="evidence" value="ECO:0007669"/>
    <property type="project" value="TreeGrafter"/>
</dbReference>
<evidence type="ECO:0000256" key="5">
    <source>
        <dbReference type="ARBA" id="ARBA00023236"/>
    </source>
</evidence>
<accession>A0A9P2P731</accession>
<comment type="caution">
    <text evidence="7">The sequence shown here is derived from an EMBL/GenBank/DDBJ whole genome shotgun (WGS) entry which is preliminary data.</text>
</comment>
<dbReference type="InterPro" id="IPR043128">
    <property type="entry name" value="Rev_trsase/Diguanyl_cyclase"/>
</dbReference>
<keyword evidence="3" id="KW-0741">SOS mutagenesis</keyword>
<proteinExistence type="inferred from homology"/>
<gene>
    <name evidence="7" type="ORF">JHZ39_002591</name>
</gene>
<dbReference type="Gene3D" id="3.40.1170.60">
    <property type="match status" value="1"/>
</dbReference>
<dbReference type="EMBL" id="AAYLMQ010000033">
    <property type="protein sequence ID" value="EGY2378187.1"/>
    <property type="molecule type" value="Genomic_DNA"/>
</dbReference>
<feature type="domain" description="UmuC" evidence="6">
    <location>
        <begin position="5"/>
        <end position="197"/>
    </location>
</feature>
<evidence type="ECO:0000256" key="4">
    <source>
        <dbReference type="ARBA" id="ARBA00023204"/>
    </source>
</evidence>
<dbReference type="InterPro" id="IPR050116">
    <property type="entry name" value="DNA_polymerase-Y"/>
</dbReference>
<dbReference type="Pfam" id="PF00817">
    <property type="entry name" value="IMS"/>
    <property type="match status" value="1"/>
</dbReference>
<keyword evidence="4" id="KW-0234">DNA repair</keyword>
<protein>
    <submittedName>
        <fullName evidence="7">Y-family DNA polymerase</fullName>
    </submittedName>
</protein>
<dbReference type="PROSITE" id="PS50173">
    <property type="entry name" value="UMUC"/>
    <property type="match status" value="1"/>
</dbReference>
<dbReference type="GO" id="GO:0003684">
    <property type="term" value="F:damaged DNA binding"/>
    <property type="evidence" value="ECO:0007669"/>
    <property type="project" value="InterPro"/>
</dbReference>
<dbReference type="InterPro" id="IPR001126">
    <property type="entry name" value="UmuC"/>
</dbReference>
<keyword evidence="5" id="KW-0742">SOS response</keyword>
<dbReference type="GO" id="GO:0009432">
    <property type="term" value="P:SOS response"/>
    <property type="evidence" value="ECO:0007669"/>
    <property type="project" value="UniProtKB-KW"/>
</dbReference>
<dbReference type="GO" id="GO:0006281">
    <property type="term" value="P:DNA repair"/>
    <property type="evidence" value="ECO:0007669"/>
    <property type="project" value="UniProtKB-KW"/>
</dbReference>
<dbReference type="InterPro" id="IPR043502">
    <property type="entry name" value="DNA/RNA_pol_sf"/>
</dbReference>
<dbReference type="Gene3D" id="1.10.150.20">
    <property type="entry name" value="5' to 3' exonuclease, C-terminal subdomain"/>
    <property type="match status" value="1"/>
</dbReference>
<dbReference type="Pfam" id="PF11799">
    <property type="entry name" value="IMS_C"/>
    <property type="match status" value="1"/>
</dbReference>
<evidence type="ECO:0000256" key="1">
    <source>
        <dbReference type="ARBA" id="ARBA00010945"/>
    </source>
</evidence>
<evidence type="ECO:0000313" key="7">
    <source>
        <dbReference type="EMBL" id="EGY2378187.1"/>
    </source>
</evidence>
<dbReference type="CDD" id="cd01700">
    <property type="entry name" value="PolY_Pol_V_umuC"/>
    <property type="match status" value="1"/>
</dbReference>
<evidence type="ECO:0000256" key="2">
    <source>
        <dbReference type="ARBA" id="ARBA00022763"/>
    </source>
</evidence>